<keyword evidence="7" id="KW-1185">Reference proteome</keyword>
<protein>
    <submittedName>
        <fullName evidence="8">Carboxypeptidase B-like isoform X2</fullName>
    </submittedName>
</protein>
<comment type="similarity">
    <text evidence="2 5">Belongs to the peptidase M14 family.</text>
</comment>
<proteinExistence type="inferred from homology"/>
<dbReference type="SUPFAM" id="SSF53187">
    <property type="entry name" value="Zn-dependent exopeptidases"/>
    <property type="match status" value="1"/>
</dbReference>
<dbReference type="CDD" id="cd06248">
    <property type="entry name" value="M14_CP_insect"/>
    <property type="match status" value="1"/>
</dbReference>
<evidence type="ECO:0000256" key="5">
    <source>
        <dbReference type="PROSITE-ProRule" id="PRU01379"/>
    </source>
</evidence>
<comment type="cofactor">
    <cofactor evidence="1">
        <name>Zn(2+)</name>
        <dbReference type="ChEBI" id="CHEBI:29105"/>
    </cofactor>
</comment>
<reference evidence="8" key="1">
    <citation type="submission" date="2025-08" db="UniProtKB">
        <authorList>
            <consortium name="RefSeq"/>
        </authorList>
    </citation>
    <scope>IDENTIFICATION</scope>
    <source>
        <tissue evidence="8">Whole larvae</tissue>
    </source>
</reference>
<dbReference type="InterPro" id="IPR000834">
    <property type="entry name" value="Peptidase_M14"/>
</dbReference>
<dbReference type="Gene3D" id="3.40.630.10">
    <property type="entry name" value="Zn peptidases"/>
    <property type="match status" value="1"/>
</dbReference>
<dbReference type="InterPro" id="IPR057246">
    <property type="entry name" value="CARBOXYPEPT_ZN_1"/>
</dbReference>
<dbReference type="GeneID" id="113509223"/>
<dbReference type="SMART" id="SM00631">
    <property type="entry name" value="Zn_pept"/>
    <property type="match status" value="1"/>
</dbReference>
<keyword evidence="3" id="KW-0479">Metal-binding</keyword>
<gene>
    <name evidence="8" type="primary">LOC113509223</name>
</gene>
<dbReference type="Proteomes" id="UP001652740">
    <property type="component" value="Unplaced"/>
</dbReference>
<name>A0ABM3MEG6_GALME</name>
<dbReference type="Pfam" id="PF00246">
    <property type="entry name" value="Peptidase_M14"/>
    <property type="match status" value="1"/>
</dbReference>
<sequence length="354" mass="39720">MLEEKGIEYRIHSADVKTALDKDDILIQAKKKENLARGKKELPYDNYQELEIINTYLVDIANRYPDKVTLVSPANSFEGHPIQYLKISTTNFNDTSKPVIFIDGGIHAREWIAPPTVTWAIHKLVENVTEPELLDDFDWILLPVVNPDGYKYTFTNARFWRKTRSINQDPSSITCPGVDGNRNYDFLWNTVGTDNSPCADTYAGSEPFSEVETRVVRDILHEHLNRITLYITMHSYGSMILYPWGNNGTLSNNSVDLHRVGSAMADAIHAKSLSEFPEYVVGNSFLVIGYATAGASEDYAHSIGVPLTYTIELPGLGMSFEGFNLDPSYIEQVCSETWEGFVAGAKLAGELYVK</sequence>
<evidence type="ECO:0000256" key="4">
    <source>
        <dbReference type="ARBA" id="ARBA00022833"/>
    </source>
</evidence>
<feature type="active site" description="Proton donor/acceptor" evidence="5">
    <location>
        <position position="312"/>
    </location>
</feature>
<dbReference type="PROSITE" id="PS52035">
    <property type="entry name" value="PEPTIDASE_M14"/>
    <property type="match status" value="1"/>
</dbReference>
<evidence type="ECO:0000313" key="8">
    <source>
        <dbReference type="RefSeq" id="XP_052749811.1"/>
    </source>
</evidence>
<evidence type="ECO:0000256" key="3">
    <source>
        <dbReference type="ARBA" id="ARBA00022723"/>
    </source>
</evidence>
<evidence type="ECO:0000259" key="6">
    <source>
        <dbReference type="PROSITE" id="PS52035"/>
    </source>
</evidence>
<feature type="domain" description="Peptidase M14" evidence="6">
    <location>
        <begin position="43"/>
        <end position="348"/>
    </location>
</feature>
<dbReference type="PROSITE" id="PS00132">
    <property type="entry name" value="CARBOXYPEPT_ZN_1"/>
    <property type="match status" value="1"/>
</dbReference>
<dbReference type="RefSeq" id="XP_052749811.1">
    <property type="nucleotide sequence ID" value="XM_052893851.1"/>
</dbReference>
<accession>A0ABM3MEG6</accession>
<evidence type="ECO:0000256" key="1">
    <source>
        <dbReference type="ARBA" id="ARBA00001947"/>
    </source>
</evidence>
<dbReference type="PANTHER" id="PTHR11705">
    <property type="entry name" value="PROTEASE FAMILY M14 CARBOXYPEPTIDASE A,B"/>
    <property type="match status" value="1"/>
</dbReference>
<dbReference type="PANTHER" id="PTHR11705:SF140">
    <property type="entry name" value="FI02848P-RELATED"/>
    <property type="match status" value="1"/>
</dbReference>
<evidence type="ECO:0000256" key="2">
    <source>
        <dbReference type="ARBA" id="ARBA00005988"/>
    </source>
</evidence>
<organism evidence="7 8">
    <name type="scientific">Galleria mellonella</name>
    <name type="common">Greater wax moth</name>
    <dbReference type="NCBI Taxonomy" id="7137"/>
    <lineage>
        <taxon>Eukaryota</taxon>
        <taxon>Metazoa</taxon>
        <taxon>Ecdysozoa</taxon>
        <taxon>Arthropoda</taxon>
        <taxon>Hexapoda</taxon>
        <taxon>Insecta</taxon>
        <taxon>Pterygota</taxon>
        <taxon>Neoptera</taxon>
        <taxon>Endopterygota</taxon>
        <taxon>Lepidoptera</taxon>
        <taxon>Glossata</taxon>
        <taxon>Ditrysia</taxon>
        <taxon>Pyraloidea</taxon>
        <taxon>Pyralidae</taxon>
        <taxon>Galleriinae</taxon>
        <taxon>Galleria</taxon>
    </lineage>
</organism>
<keyword evidence="4" id="KW-0862">Zinc</keyword>
<dbReference type="PRINTS" id="PR00765">
    <property type="entry name" value="CRBOXYPTASEA"/>
</dbReference>
<evidence type="ECO:0000313" key="7">
    <source>
        <dbReference type="Proteomes" id="UP001652740"/>
    </source>
</evidence>